<dbReference type="GO" id="GO:0005524">
    <property type="term" value="F:ATP binding"/>
    <property type="evidence" value="ECO:0007669"/>
    <property type="project" value="UniProtKB-KW"/>
</dbReference>
<dbReference type="Pfam" id="PF01078">
    <property type="entry name" value="Mg_chelatase"/>
    <property type="match status" value="1"/>
</dbReference>
<dbReference type="InterPro" id="IPR025158">
    <property type="entry name" value="Mg_chelat-rel_C"/>
</dbReference>
<dbReference type="InterPro" id="IPR003593">
    <property type="entry name" value="AAA+_ATPase"/>
</dbReference>
<dbReference type="Gene3D" id="3.30.230.10">
    <property type="match status" value="1"/>
</dbReference>
<dbReference type="PRINTS" id="PR01657">
    <property type="entry name" value="MCMFAMILY"/>
</dbReference>
<name>A0A172T226_FERPE</name>
<sequence>MFFSTKSAVIVGITPLLVNVEVDINARSVKRDINIVGLPDTAVKESKQRILSAFKNSNVSMPDGLITVNLAPGDVKKEGTFLDFAIALAILGAAKHIPPFNAIVIGELGLDGSVKRVKGVLPILLEFQNPLITFIIPSDNIPEAAATKAKFLPFKNLYEAVQAIKTGNFPQVKYETPSFDTENHEVDFSDIRGHLVPKRALEVAASGGHNVLMVGPPGTGKTMFARRFPTILPPMSEQEIIETSKIYSAIGLLDSKLITKRPFRSPHHTSSAVAIIGGGTNVKPGEVTLAHNGVLFLDELPEFRRDVLEALREPLEDGVVTVSRSKATHIFPANFQLIAAMNPCPCGYYGDKEIACKCSPYEIRKYWKNISGPILDRIDIQIQVPRVSYEEIRGKTLQTDGESSAQIRERVMKAREKQLHRYKEENIKLNAKLTHKMVEKYIKLDDKAEEILKLFVTKHRLSGRAIDKILKVSRTIADLNGDDIVDAKAVSEALHYRLSSIDFEFVL</sequence>
<dbReference type="SUPFAM" id="SSF52540">
    <property type="entry name" value="P-loop containing nucleoside triphosphate hydrolases"/>
    <property type="match status" value="1"/>
</dbReference>
<dbReference type="EMBL" id="CP011393">
    <property type="protein sequence ID" value="ANE41021.1"/>
    <property type="molecule type" value="Genomic_DNA"/>
</dbReference>
<protein>
    <submittedName>
        <fullName evidence="5">Magnesium chelatase</fullName>
    </submittedName>
</protein>
<dbReference type="InterPro" id="IPR000523">
    <property type="entry name" value="Mg_chelatse_chII-like_cat_dom"/>
</dbReference>
<dbReference type="Proteomes" id="UP000077096">
    <property type="component" value="Chromosome"/>
</dbReference>
<dbReference type="GO" id="GO:0003677">
    <property type="term" value="F:DNA binding"/>
    <property type="evidence" value="ECO:0007669"/>
    <property type="project" value="InterPro"/>
</dbReference>
<organism evidence="5 6">
    <name type="scientific">Fervidobacterium pennivorans</name>
    <dbReference type="NCBI Taxonomy" id="93466"/>
    <lineage>
        <taxon>Bacteria</taxon>
        <taxon>Thermotogati</taxon>
        <taxon>Thermotogota</taxon>
        <taxon>Thermotogae</taxon>
        <taxon>Thermotogales</taxon>
        <taxon>Fervidobacteriaceae</taxon>
        <taxon>Fervidobacterium</taxon>
    </lineage>
</organism>
<dbReference type="Pfam" id="PF13541">
    <property type="entry name" value="ChlI"/>
    <property type="match status" value="1"/>
</dbReference>
<dbReference type="InterPro" id="IPR014721">
    <property type="entry name" value="Ribsml_uS5_D2-typ_fold_subgr"/>
</dbReference>
<reference evidence="5 6" key="1">
    <citation type="submission" date="2014-08" db="EMBL/GenBank/DDBJ databases">
        <title>Fervidobacterium pennivorans DYC genome.</title>
        <authorList>
            <person name="Wushke S."/>
        </authorList>
    </citation>
    <scope>NUCLEOTIDE SEQUENCE [LARGE SCALE GENOMIC DNA]</scope>
    <source>
        <strain evidence="5 6">DYC</strain>
    </source>
</reference>
<evidence type="ECO:0000256" key="1">
    <source>
        <dbReference type="ARBA" id="ARBA00006354"/>
    </source>
</evidence>
<dbReference type="SMART" id="SM00382">
    <property type="entry name" value="AAA"/>
    <property type="match status" value="1"/>
</dbReference>
<dbReference type="InterPro" id="IPR045006">
    <property type="entry name" value="CHLI-like"/>
</dbReference>
<dbReference type="Gene3D" id="3.40.50.300">
    <property type="entry name" value="P-loop containing nucleotide triphosphate hydrolases"/>
    <property type="match status" value="1"/>
</dbReference>
<dbReference type="PANTHER" id="PTHR32039">
    <property type="entry name" value="MAGNESIUM-CHELATASE SUBUNIT CHLI"/>
    <property type="match status" value="1"/>
</dbReference>
<evidence type="ECO:0000313" key="5">
    <source>
        <dbReference type="EMBL" id="ANE41021.1"/>
    </source>
</evidence>
<evidence type="ECO:0000313" key="6">
    <source>
        <dbReference type="Proteomes" id="UP000077096"/>
    </source>
</evidence>
<dbReference type="PANTHER" id="PTHR32039:SF7">
    <property type="entry name" value="COMPETENCE PROTEIN COMM"/>
    <property type="match status" value="1"/>
</dbReference>
<comment type="similarity">
    <text evidence="1">Belongs to the Mg-chelatase subunits D/I family. ComM subfamily.</text>
</comment>
<dbReference type="KEGG" id="fng:JM64_02645"/>
<keyword evidence="2" id="KW-0547">Nucleotide-binding</keyword>
<feature type="domain" description="AAA+ ATPase" evidence="4">
    <location>
        <begin position="207"/>
        <end position="388"/>
    </location>
</feature>
<accession>A0A172T226</accession>
<dbReference type="InterPro" id="IPR004482">
    <property type="entry name" value="Mg_chelat-rel"/>
</dbReference>
<dbReference type="OrthoDB" id="9813147at2"/>
<proteinExistence type="inferred from homology"/>
<gene>
    <name evidence="5" type="ORF">JM64_02645</name>
</gene>
<dbReference type="NCBIfam" id="TIGR00368">
    <property type="entry name" value="YifB family Mg chelatase-like AAA ATPase"/>
    <property type="match status" value="1"/>
</dbReference>
<evidence type="ECO:0000259" key="4">
    <source>
        <dbReference type="SMART" id="SM00382"/>
    </source>
</evidence>
<dbReference type="SUPFAM" id="SSF54211">
    <property type="entry name" value="Ribosomal protein S5 domain 2-like"/>
    <property type="match status" value="1"/>
</dbReference>
<evidence type="ECO:0000256" key="3">
    <source>
        <dbReference type="ARBA" id="ARBA00022840"/>
    </source>
</evidence>
<dbReference type="AlphaFoldDB" id="A0A172T226"/>
<dbReference type="Pfam" id="PF13335">
    <property type="entry name" value="Mg_chelatase_C"/>
    <property type="match status" value="1"/>
</dbReference>
<dbReference type="InterPro" id="IPR001208">
    <property type="entry name" value="MCM_dom"/>
</dbReference>
<evidence type="ECO:0000256" key="2">
    <source>
        <dbReference type="ARBA" id="ARBA00022741"/>
    </source>
</evidence>
<dbReference type="InterPro" id="IPR027417">
    <property type="entry name" value="P-loop_NTPase"/>
</dbReference>
<dbReference type="InterPro" id="IPR020568">
    <property type="entry name" value="Ribosomal_Su5_D2-typ_SF"/>
</dbReference>
<keyword evidence="3" id="KW-0067">ATP-binding</keyword>
<dbReference type="PATRIC" id="fig|93466.3.peg.580"/>